<comment type="caution">
    <text evidence="3">The sequence shown here is derived from an EMBL/GenBank/DDBJ whole genome shotgun (WGS) entry which is preliminary data.</text>
</comment>
<dbReference type="EMBL" id="JASPKZ010003857">
    <property type="protein sequence ID" value="KAJ9591791.1"/>
    <property type="molecule type" value="Genomic_DNA"/>
</dbReference>
<evidence type="ECO:0000313" key="3">
    <source>
        <dbReference type="EMBL" id="KAJ9591791.1"/>
    </source>
</evidence>
<dbReference type="AlphaFoldDB" id="A0AAD8EIV5"/>
<dbReference type="GO" id="GO:0036158">
    <property type="term" value="P:outer dynein arm assembly"/>
    <property type="evidence" value="ECO:0007669"/>
    <property type="project" value="TreeGrafter"/>
</dbReference>
<keyword evidence="1" id="KW-1133">Transmembrane helix</keyword>
<organism evidence="3 4">
    <name type="scientific">Diploptera punctata</name>
    <name type="common">Pacific beetle cockroach</name>
    <dbReference type="NCBI Taxonomy" id="6984"/>
    <lineage>
        <taxon>Eukaryota</taxon>
        <taxon>Metazoa</taxon>
        <taxon>Ecdysozoa</taxon>
        <taxon>Arthropoda</taxon>
        <taxon>Hexapoda</taxon>
        <taxon>Insecta</taxon>
        <taxon>Pterygota</taxon>
        <taxon>Neoptera</taxon>
        <taxon>Polyneoptera</taxon>
        <taxon>Dictyoptera</taxon>
        <taxon>Blattodea</taxon>
        <taxon>Blaberoidea</taxon>
        <taxon>Blaberidae</taxon>
        <taxon>Diplopterinae</taxon>
        <taxon>Diploptera</taxon>
    </lineage>
</organism>
<keyword evidence="1" id="KW-0812">Transmembrane</keyword>
<dbReference type="PROSITE" id="PS51203">
    <property type="entry name" value="CS"/>
    <property type="match status" value="1"/>
</dbReference>
<keyword evidence="1" id="KW-0472">Membrane</keyword>
<dbReference type="PANTHER" id="PTHR46492:SF1">
    <property type="entry name" value="DYNEIN AXONEMAL ASSEMBLY FACTOR 4"/>
    <property type="match status" value="1"/>
</dbReference>
<evidence type="ECO:0000256" key="1">
    <source>
        <dbReference type="SAM" id="Phobius"/>
    </source>
</evidence>
<evidence type="ECO:0000259" key="2">
    <source>
        <dbReference type="PROSITE" id="PS51203"/>
    </source>
</evidence>
<accession>A0AAD8EIV5</accession>
<dbReference type="GO" id="GO:0036159">
    <property type="term" value="P:inner dynein arm assembly"/>
    <property type="evidence" value="ECO:0007669"/>
    <property type="project" value="TreeGrafter"/>
</dbReference>
<dbReference type="InterPro" id="IPR052004">
    <property type="entry name" value="Dynein_assembly_factor_4"/>
</dbReference>
<dbReference type="PANTHER" id="PTHR46492">
    <property type="entry name" value="DYNEIN ASSEMBLY FACTOR 4, AXONEMAL"/>
    <property type="match status" value="1"/>
</dbReference>
<reference evidence="3" key="2">
    <citation type="submission" date="2023-05" db="EMBL/GenBank/DDBJ databases">
        <authorList>
            <person name="Fouks B."/>
        </authorList>
    </citation>
    <scope>NUCLEOTIDE SEQUENCE</scope>
    <source>
        <strain evidence="3">Stay&amp;Tobe</strain>
        <tissue evidence="3">Testes</tissue>
    </source>
</reference>
<proteinExistence type="predicted"/>
<dbReference type="GO" id="GO:0003341">
    <property type="term" value="P:cilium movement"/>
    <property type="evidence" value="ECO:0007669"/>
    <property type="project" value="TreeGrafter"/>
</dbReference>
<gene>
    <name evidence="3" type="ORF">L9F63_001727</name>
</gene>
<protein>
    <recommendedName>
        <fullName evidence="2">CS domain-containing protein</fullName>
    </recommendedName>
</protein>
<reference evidence="3" key="1">
    <citation type="journal article" date="2023" name="IScience">
        <title>Live-bearing cockroach genome reveals convergent evolutionary mechanisms linked to viviparity in insects and beyond.</title>
        <authorList>
            <person name="Fouks B."/>
            <person name="Harrison M.C."/>
            <person name="Mikhailova A.A."/>
            <person name="Marchal E."/>
            <person name="English S."/>
            <person name="Carruthers M."/>
            <person name="Jennings E.C."/>
            <person name="Chiamaka E.L."/>
            <person name="Frigard R.A."/>
            <person name="Pippel M."/>
            <person name="Attardo G.M."/>
            <person name="Benoit J.B."/>
            <person name="Bornberg-Bauer E."/>
            <person name="Tobe S.S."/>
        </authorList>
    </citation>
    <scope>NUCLEOTIDE SEQUENCE</scope>
    <source>
        <strain evidence="3">Stay&amp;Tobe</strain>
    </source>
</reference>
<dbReference type="InterPro" id="IPR007052">
    <property type="entry name" value="CS_dom"/>
</dbReference>
<keyword evidence="4" id="KW-1185">Reference proteome</keyword>
<dbReference type="Proteomes" id="UP001233999">
    <property type="component" value="Unassembled WGS sequence"/>
</dbReference>
<feature type="transmembrane region" description="Helical" evidence="1">
    <location>
        <begin position="38"/>
        <end position="58"/>
    </location>
</feature>
<feature type="domain" description="CS" evidence="2">
    <location>
        <begin position="3"/>
        <end position="92"/>
    </location>
</feature>
<name>A0AAD8EIV5_DIPPU</name>
<dbReference type="SUPFAM" id="SSF49764">
    <property type="entry name" value="HSP20-like chaperones"/>
    <property type="match status" value="1"/>
</dbReference>
<dbReference type="Gene3D" id="2.60.40.790">
    <property type="match status" value="1"/>
</dbReference>
<dbReference type="InterPro" id="IPR008978">
    <property type="entry name" value="HSP20-like_chaperone"/>
</dbReference>
<evidence type="ECO:0000313" key="4">
    <source>
        <dbReference type="Proteomes" id="UP001233999"/>
    </source>
</evidence>
<feature type="non-terminal residue" evidence="3">
    <location>
        <position position="1"/>
    </location>
</feature>
<sequence length="100" mass="11682">MPIVVDDYTWRQTDNMVVIRVPLKGVSRNKVDVFSDDIYIKVTFYVLIINLIYLKFFLSSSVNEGKSECTISEDEIVFQLHKMENGTWEKLEADLSKEEN</sequence>
<dbReference type="Pfam" id="PF04969">
    <property type="entry name" value="CS"/>
    <property type="match status" value="1"/>
</dbReference>